<dbReference type="EMBL" id="RDQH01000329">
    <property type="protein sequence ID" value="RXI04853.1"/>
    <property type="molecule type" value="Genomic_DNA"/>
</dbReference>
<evidence type="ECO:0000313" key="2">
    <source>
        <dbReference type="Proteomes" id="UP000290289"/>
    </source>
</evidence>
<dbReference type="AlphaFoldDB" id="A0A498KH87"/>
<organism evidence="1 2">
    <name type="scientific">Malus domestica</name>
    <name type="common">Apple</name>
    <name type="synonym">Pyrus malus</name>
    <dbReference type="NCBI Taxonomy" id="3750"/>
    <lineage>
        <taxon>Eukaryota</taxon>
        <taxon>Viridiplantae</taxon>
        <taxon>Streptophyta</taxon>
        <taxon>Embryophyta</taxon>
        <taxon>Tracheophyta</taxon>
        <taxon>Spermatophyta</taxon>
        <taxon>Magnoliopsida</taxon>
        <taxon>eudicotyledons</taxon>
        <taxon>Gunneridae</taxon>
        <taxon>Pentapetalae</taxon>
        <taxon>rosids</taxon>
        <taxon>fabids</taxon>
        <taxon>Rosales</taxon>
        <taxon>Rosaceae</taxon>
        <taxon>Amygdaloideae</taxon>
        <taxon>Maleae</taxon>
        <taxon>Malus</taxon>
    </lineage>
</organism>
<dbReference type="Proteomes" id="UP000290289">
    <property type="component" value="Chromosome 3"/>
</dbReference>
<accession>A0A498KH87</accession>
<reference evidence="1 2" key="1">
    <citation type="submission" date="2018-10" db="EMBL/GenBank/DDBJ databases">
        <title>A high-quality apple genome assembly.</title>
        <authorList>
            <person name="Hu J."/>
        </authorList>
    </citation>
    <scope>NUCLEOTIDE SEQUENCE [LARGE SCALE GENOMIC DNA]</scope>
    <source>
        <strain evidence="2">cv. HFTH1</strain>
        <tissue evidence="1">Young leaf</tissue>
    </source>
</reference>
<proteinExistence type="predicted"/>
<keyword evidence="2" id="KW-1185">Reference proteome</keyword>
<sequence length="80" mass="9003">MLYLVKFCLYLASKVWWYMFLLNPPKTLMLTGMHCMVSMCRGGSLVENMVVEEPTCLSVKATGNIDLNISNGDSDTPHNK</sequence>
<name>A0A498KH87_MALDO</name>
<gene>
    <name evidence="1" type="ORF">DVH24_039127</name>
</gene>
<evidence type="ECO:0000313" key="1">
    <source>
        <dbReference type="EMBL" id="RXI04853.1"/>
    </source>
</evidence>
<protein>
    <submittedName>
        <fullName evidence="1">Uncharacterized protein</fullName>
    </submittedName>
</protein>
<comment type="caution">
    <text evidence="1">The sequence shown here is derived from an EMBL/GenBank/DDBJ whole genome shotgun (WGS) entry which is preliminary data.</text>
</comment>